<protein>
    <submittedName>
        <fullName evidence="2">Plasmid conjugative transfer entry exclusion protein TraS</fullName>
    </submittedName>
</protein>
<evidence type="ECO:0000256" key="1">
    <source>
        <dbReference type="SAM" id="Phobius"/>
    </source>
</evidence>
<evidence type="ECO:0000313" key="2">
    <source>
        <dbReference type="EMBL" id="DAF91505.1"/>
    </source>
</evidence>
<keyword evidence="1" id="KW-0472">Membrane</keyword>
<proteinExistence type="predicted"/>
<feature type="transmembrane region" description="Helical" evidence="1">
    <location>
        <begin position="41"/>
        <end position="59"/>
    </location>
</feature>
<feature type="transmembrane region" description="Helical" evidence="1">
    <location>
        <begin position="12"/>
        <end position="29"/>
    </location>
</feature>
<reference evidence="2" key="1">
    <citation type="journal article" date="2021" name="Proc. Natl. Acad. Sci. U.S.A.">
        <title>A Catalog of Tens of Thousands of Viruses from Human Metagenomes Reveals Hidden Associations with Chronic Diseases.</title>
        <authorList>
            <person name="Tisza M.J."/>
            <person name="Buck C.B."/>
        </authorList>
    </citation>
    <scope>NUCLEOTIDE SEQUENCE</scope>
    <source>
        <strain evidence="2">CtCVG11</strain>
    </source>
</reference>
<sequence length="91" mass="10659">MNVDLETGLGTFFLAFITSLFLGWFFVIFTKESTLLSIKKITIFIASIIFILLMLWRSGEISDLKSEVKWMQRTLEKHNIEYDFQYIGGHD</sequence>
<organism evidence="2">
    <name type="scientific">Caudovirales sp. ctCVG11</name>
    <dbReference type="NCBI Taxonomy" id="2825759"/>
    <lineage>
        <taxon>Viruses</taxon>
        <taxon>Duplodnaviria</taxon>
        <taxon>Heunggongvirae</taxon>
        <taxon>Uroviricota</taxon>
        <taxon>Caudoviricetes</taxon>
    </lineage>
</organism>
<name>A0A8S5UAK0_9CAUD</name>
<dbReference type="EMBL" id="BK016055">
    <property type="protein sequence ID" value="DAF91505.1"/>
    <property type="molecule type" value="Genomic_DNA"/>
</dbReference>
<accession>A0A8S5UAK0</accession>
<keyword evidence="1" id="KW-1133">Transmembrane helix</keyword>
<keyword evidence="1" id="KW-0812">Transmembrane</keyword>